<dbReference type="GO" id="GO:0030246">
    <property type="term" value="F:carbohydrate binding"/>
    <property type="evidence" value="ECO:0007669"/>
    <property type="project" value="InterPro"/>
</dbReference>
<evidence type="ECO:0000259" key="2">
    <source>
        <dbReference type="SMART" id="SM00872"/>
    </source>
</evidence>
<dbReference type="InterPro" id="IPR011682">
    <property type="entry name" value="Glyco_hydro_38_C"/>
</dbReference>
<dbReference type="InterPro" id="IPR011013">
    <property type="entry name" value="Gal_mutarotase_sf_dom"/>
</dbReference>
<dbReference type="GO" id="GO:0009313">
    <property type="term" value="P:oligosaccharide catabolic process"/>
    <property type="evidence" value="ECO:0007669"/>
    <property type="project" value="TreeGrafter"/>
</dbReference>
<comment type="similarity">
    <text evidence="1">Belongs to the glycosyl hydrolase 38 family.</text>
</comment>
<dbReference type="SUPFAM" id="SSF88713">
    <property type="entry name" value="Glycoside hydrolase/deacetylase"/>
    <property type="match status" value="1"/>
</dbReference>
<feature type="domain" description="Glycoside hydrolase family 38 central" evidence="2">
    <location>
        <begin position="303"/>
        <end position="381"/>
    </location>
</feature>
<dbReference type="RefSeq" id="WP_166508366.1">
    <property type="nucleotide sequence ID" value="NZ_CP043026.1"/>
</dbReference>
<dbReference type="InterPro" id="IPR011330">
    <property type="entry name" value="Glyco_hydro/deAcase_b/a-brl"/>
</dbReference>
<dbReference type="EMBL" id="CP043026">
    <property type="protein sequence ID" value="QEH61993.1"/>
    <property type="molecule type" value="Genomic_DNA"/>
</dbReference>
<dbReference type="SMART" id="SM00872">
    <property type="entry name" value="Alpha-mann_mid"/>
    <property type="match status" value="1"/>
</dbReference>
<dbReference type="Pfam" id="PF01074">
    <property type="entry name" value="Glyco_hydro_38N"/>
    <property type="match status" value="1"/>
</dbReference>
<name>A0A5B9Y5C0_9MOLU</name>
<dbReference type="PANTHER" id="PTHR46017:SF2">
    <property type="entry name" value="MANNOSYLGLYCERATE HYDROLASE"/>
    <property type="match status" value="1"/>
</dbReference>
<dbReference type="Gene3D" id="1.20.1270.50">
    <property type="entry name" value="Glycoside hydrolase family 38, central domain"/>
    <property type="match status" value="1"/>
</dbReference>
<organism evidence="3 4">
    <name type="scientific">Spiroplasma chinense</name>
    <dbReference type="NCBI Taxonomy" id="216932"/>
    <lineage>
        <taxon>Bacteria</taxon>
        <taxon>Bacillati</taxon>
        <taxon>Mycoplasmatota</taxon>
        <taxon>Mollicutes</taxon>
        <taxon>Entomoplasmatales</taxon>
        <taxon>Spiroplasmataceae</taxon>
        <taxon>Spiroplasma</taxon>
    </lineage>
</organism>
<reference evidence="3 4" key="1">
    <citation type="submission" date="2019-08" db="EMBL/GenBank/DDBJ databases">
        <title>Complete genome sequence of Spiroplasma chinense CCH (DSM 19755).</title>
        <authorList>
            <person name="Shen H.-Y."/>
            <person name="Lin Y.-C."/>
            <person name="Chou L."/>
            <person name="Kuo C.-H."/>
        </authorList>
    </citation>
    <scope>NUCLEOTIDE SEQUENCE [LARGE SCALE GENOMIC DNA]</scope>
    <source>
        <strain evidence="3 4">CCH</strain>
    </source>
</reference>
<proteinExistence type="inferred from homology"/>
<dbReference type="AlphaFoldDB" id="A0A5B9Y5C0"/>
<dbReference type="InterPro" id="IPR000602">
    <property type="entry name" value="Glyco_hydro_38_N"/>
</dbReference>
<dbReference type="InterPro" id="IPR015341">
    <property type="entry name" value="Glyco_hydro_38_cen"/>
</dbReference>
<evidence type="ECO:0000313" key="4">
    <source>
        <dbReference type="Proteomes" id="UP000323144"/>
    </source>
</evidence>
<dbReference type="SUPFAM" id="SSF74650">
    <property type="entry name" value="Galactose mutarotase-like"/>
    <property type="match status" value="1"/>
</dbReference>
<dbReference type="InterPro" id="IPR027291">
    <property type="entry name" value="Glyco_hydro_38_N_sf"/>
</dbReference>
<sequence length="892" mass="104481">MQKKWKIYLVPHTHWDKEWYFTKSTSNVFLVNNINKIYDYFKKNGSSMYKYVFDSQFSIVDDYREIYKDGESKIKEMVAADKLVVSPWYTQTDTFNVTGESIVRNMLTGVKESQKYGNHMKIAYMPDSFGFNANLPQIFNSFDMKGFIHWRGVKGEQIKDGVLNNWEGIDGSKILEYNLYKFGYTCGGNFLYDLFHDGYDKDDIKNNAKKLYHEMMNDNREILNHLKSVSLNTNGKILFPFGSDQMTFFENLVEIIDEVNKLDSENEWIITSYEEYIDLLKNEINVEDLKVLSSELRYGQFSRVHKTINSGRWDIKKGIKHLEYLIYDVVEPLNLAYAKLGGTYHKELIDKSLRYLFECQAHDSAGGCNTDDTNDTVVTRLNMGIDMMETLVTLLQRQIANVKNLQTNEFIIFNPKIEENKKELKMKVFSETQNFYLEDVNGQKIDFKLCDQVKIDAEKFEKKCDAQYQDSSKEKKVFWSDIIIPEFKMKPTSITKIKLVETNEKINYVVDERNTLENDLWKISFENNQFNLFDKKNNQNIENAFSIESDYDAGDSYDFSPKAYDQKATNVLKNAICKIENSNGFETLKVIYDYEVPNGLEGNEKITQKVEFKVWLSKDFIDFNFKLINKAKDIRWRFVLDTKLESTFANSDTAFGVIKRDYDYDFELKTWKEDEWNDYPTDIESVESVVWLENKNLKTGVFVNGCNEYQIIGTKREKIAITLFRAYSLIGRKDLLFRPGRASGIEQYPHDTPKANLIDKEILIDLRVAYNSEKNLVKEAKEWCTPSTYYQNQVLNKFFAKGQMFVLPTEKISSFNYGETLISDIPEINKDLVVSCFKKQYDGDKKIIRVYNPTTKVIDIKNLSNFNHLNLKEEVIEKRETINPNEFVTIEI</sequence>
<dbReference type="GO" id="GO:0004559">
    <property type="term" value="F:alpha-mannosidase activity"/>
    <property type="evidence" value="ECO:0007669"/>
    <property type="project" value="InterPro"/>
</dbReference>
<keyword evidence="4" id="KW-1185">Reference proteome</keyword>
<accession>A0A5B9Y5C0</accession>
<evidence type="ECO:0000313" key="3">
    <source>
        <dbReference type="EMBL" id="QEH61993.1"/>
    </source>
</evidence>
<keyword evidence="3" id="KW-0378">Hydrolase</keyword>
<dbReference type="Gene3D" id="3.20.110.10">
    <property type="entry name" value="Glycoside hydrolase 38, N terminal domain"/>
    <property type="match status" value="1"/>
</dbReference>
<evidence type="ECO:0000256" key="1">
    <source>
        <dbReference type="ARBA" id="ARBA00009792"/>
    </source>
</evidence>
<protein>
    <submittedName>
        <fullName evidence="3">Mannosylglycerate hydrolase</fullName>
    </submittedName>
</protein>
<dbReference type="PANTHER" id="PTHR46017">
    <property type="entry name" value="ALPHA-MANNOSIDASE 2C1"/>
    <property type="match status" value="1"/>
</dbReference>
<dbReference type="Proteomes" id="UP000323144">
    <property type="component" value="Chromosome"/>
</dbReference>
<dbReference type="Pfam" id="PF07748">
    <property type="entry name" value="Glyco_hydro_38C"/>
    <property type="match status" value="1"/>
</dbReference>
<dbReference type="KEGG" id="schi:SCHIN_v1c07980"/>
<gene>
    <name evidence="3" type="primary">mngB</name>
    <name evidence="3" type="ORF">SCHIN_v1c07980</name>
</gene>
<dbReference type="GO" id="GO:0006013">
    <property type="term" value="P:mannose metabolic process"/>
    <property type="evidence" value="ECO:0007669"/>
    <property type="project" value="InterPro"/>
</dbReference>
<dbReference type="InterPro" id="IPR037094">
    <property type="entry name" value="Glyco_hydro_38_cen_sf"/>
</dbReference>
<dbReference type="Gene3D" id="2.70.98.30">
    <property type="entry name" value="Golgi alpha-mannosidase II, domain 4"/>
    <property type="match status" value="1"/>
</dbReference>